<feature type="domain" description="Bacterial Pleckstrin homology" evidence="2">
    <location>
        <begin position="74"/>
        <end position="176"/>
    </location>
</feature>
<dbReference type="AlphaFoldDB" id="A7NNM6"/>
<accession>A7NNM6</accession>
<sequence>METSFSAAELDPYAERVTSGVATLGGVLMLPTLFLYLSGLLVAGIALTGAVVTVAVALALAAWLTLNYAIQPVAYVAAKDALIVRRRWARALRVPFKQIAGVSPAGALADVPRFGLRRSFNAGVFGYHGLFHLDPYGRVFFAATHRERLVAVARYDAPSLIISPARPREFVDALREALLQYASADRETHPAPTQ</sequence>
<dbReference type="HOGENOM" id="CLU_1381970_0_0_0"/>
<dbReference type="STRING" id="383372.Rcas_3113"/>
<organism evidence="3 4">
    <name type="scientific">Roseiflexus castenholzii (strain DSM 13941 / HLO8)</name>
    <dbReference type="NCBI Taxonomy" id="383372"/>
    <lineage>
        <taxon>Bacteria</taxon>
        <taxon>Bacillati</taxon>
        <taxon>Chloroflexota</taxon>
        <taxon>Chloroflexia</taxon>
        <taxon>Chloroflexales</taxon>
        <taxon>Roseiflexineae</taxon>
        <taxon>Roseiflexaceae</taxon>
        <taxon>Roseiflexus</taxon>
    </lineage>
</organism>
<dbReference type="OrthoDB" id="156649at2"/>
<feature type="transmembrane region" description="Helical" evidence="1">
    <location>
        <begin position="33"/>
        <end position="66"/>
    </location>
</feature>
<evidence type="ECO:0000259" key="2">
    <source>
        <dbReference type="Pfam" id="PF10882"/>
    </source>
</evidence>
<name>A7NNM6_ROSCS</name>
<evidence type="ECO:0000313" key="3">
    <source>
        <dbReference type="EMBL" id="ABU59167.1"/>
    </source>
</evidence>
<dbReference type="Proteomes" id="UP000000263">
    <property type="component" value="Chromosome"/>
</dbReference>
<dbReference type="RefSeq" id="WP_012121591.1">
    <property type="nucleotide sequence ID" value="NC_009767.1"/>
</dbReference>
<dbReference type="eggNOG" id="ENOG50318KH">
    <property type="taxonomic scope" value="Bacteria"/>
</dbReference>
<keyword evidence="1" id="KW-0472">Membrane</keyword>
<reference evidence="3 4" key="1">
    <citation type="submission" date="2007-08" db="EMBL/GenBank/DDBJ databases">
        <title>Complete sequence of Roseiflexus castenholzii DSM 13941.</title>
        <authorList>
            <consortium name="US DOE Joint Genome Institute"/>
            <person name="Copeland A."/>
            <person name="Lucas S."/>
            <person name="Lapidus A."/>
            <person name="Barry K."/>
            <person name="Glavina del Rio T."/>
            <person name="Dalin E."/>
            <person name="Tice H."/>
            <person name="Pitluck S."/>
            <person name="Thompson L.S."/>
            <person name="Brettin T."/>
            <person name="Bruce D."/>
            <person name="Detter J.C."/>
            <person name="Han C."/>
            <person name="Tapia R."/>
            <person name="Schmutz J."/>
            <person name="Larimer F."/>
            <person name="Land M."/>
            <person name="Hauser L."/>
            <person name="Kyrpides N."/>
            <person name="Mikhailova N."/>
            <person name="Bryant D.A."/>
            <person name="Hanada S."/>
            <person name="Tsukatani Y."/>
            <person name="Richardson P."/>
        </authorList>
    </citation>
    <scope>NUCLEOTIDE SEQUENCE [LARGE SCALE GENOMIC DNA]</scope>
    <source>
        <strain evidence="4">DSM 13941 / HLO8</strain>
    </source>
</reference>
<dbReference type="Pfam" id="PF10882">
    <property type="entry name" value="bPH_5"/>
    <property type="match status" value="1"/>
</dbReference>
<dbReference type="KEGG" id="rca:Rcas_3113"/>
<dbReference type="InterPro" id="IPR027783">
    <property type="entry name" value="Bacterial_PH-related"/>
</dbReference>
<gene>
    <name evidence="3" type="ordered locus">Rcas_3113</name>
</gene>
<evidence type="ECO:0000313" key="4">
    <source>
        <dbReference type="Proteomes" id="UP000000263"/>
    </source>
</evidence>
<keyword evidence="1" id="KW-0812">Transmembrane</keyword>
<keyword evidence="4" id="KW-1185">Reference proteome</keyword>
<proteinExistence type="predicted"/>
<evidence type="ECO:0000256" key="1">
    <source>
        <dbReference type="SAM" id="Phobius"/>
    </source>
</evidence>
<keyword evidence="1" id="KW-1133">Transmembrane helix</keyword>
<dbReference type="EMBL" id="CP000804">
    <property type="protein sequence ID" value="ABU59167.1"/>
    <property type="molecule type" value="Genomic_DNA"/>
</dbReference>
<protein>
    <recommendedName>
        <fullName evidence="2">Bacterial Pleckstrin homology domain-containing protein</fullName>
    </recommendedName>
</protein>